<evidence type="ECO:0000256" key="1">
    <source>
        <dbReference type="SAM" id="MobiDB-lite"/>
    </source>
</evidence>
<reference evidence="3 4" key="1">
    <citation type="submission" date="2019-01" db="EMBL/GenBank/DDBJ databases">
        <title>Genome sequencing of the rare red list fungi Fomitopsis rosea.</title>
        <authorList>
            <person name="Buettner E."/>
            <person name="Kellner H."/>
        </authorList>
    </citation>
    <scope>NUCLEOTIDE SEQUENCE [LARGE SCALE GENOMIC DNA]</scope>
    <source>
        <strain evidence="3 4">DSM 105464</strain>
    </source>
</reference>
<protein>
    <recommendedName>
        <fullName evidence="2">DUF6532 domain-containing protein</fullName>
    </recommendedName>
</protein>
<dbReference type="InterPro" id="IPR045341">
    <property type="entry name" value="DUF6532"/>
</dbReference>
<feature type="region of interest" description="Disordered" evidence="1">
    <location>
        <begin position="299"/>
        <end position="386"/>
    </location>
</feature>
<proteinExistence type="predicted"/>
<dbReference type="Proteomes" id="UP000298390">
    <property type="component" value="Unassembled WGS sequence"/>
</dbReference>
<feature type="domain" description="DUF6532" evidence="2">
    <location>
        <begin position="425"/>
        <end position="638"/>
    </location>
</feature>
<dbReference type="EMBL" id="SEKV01001030">
    <property type="protein sequence ID" value="TFY52165.1"/>
    <property type="molecule type" value="Genomic_DNA"/>
</dbReference>
<feature type="region of interest" description="Disordered" evidence="1">
    <location>
        <begin position="20"/>
        <end position="98"/>
    </location>
</feature>
<feature type="compositionally biased region" description="Basic and acidic residues" evidence="1">
    <location>
        <begin position="346"/>
        <end position="361"/>
    </location>
</feature>
<evidence type="ECO:0000313" key="3">
    <source>
        <dbReference type="EMBL" id="TFY52165.1"/>
    </source>
</evidence>
<dbReference type="Pfam" id="PF20149">
    <property type="entry name" value="DUF6532"/>
    <property type="match status" value="1"/>
</dbReference>
<feature type="region of interest" description="Disordered" evidence="1">
    <location>
        <begin position="111"/>
        <end position="202"/>
    </location>
</feature>
<feature type="compositionally biased region" description="Basic and acidic residues" evidence="1">
    <location>
        <begin position="179"/>
        <end position="190"/>
    </location>
</feature>
<dbReference type="STRING" id="34475.A0A4Y9XPY6"/>
<comment type="caution">
    <text evidence="3">The sequence shown here is derived from an EMBL/GenBank/DDBJ whole genome shotgun (WGS) entry which is preliminary data.</text>
</comment>
<feature type="compositionally biased region" description="Basic and acidic residues" evidence="1">
    <location>
        <begin position="371"/>
        <end position="386"/>
    </location>
</feature>
<evidence type="ECO:0000259" key="2">
    <source>
        <dbReference type="Pfam" id="PF20149"/>
    </source>
</evidence>
<evidence type="ECO:0000313" key="4">
    <source>
        <dbReference type="Proteomes" id="UP000298390"/>
    </source>
</evidence>
<feature type="compositionally biased region" description="Polar residues" evidence="1">
    <location>
        <begin position="112"/>
        <end position="130"/>
    </location>
</feature>
<name>A0A4Y9XPY6_9APHY</name>
<sequence length="684" mass="73998">MLTAMLCTPTVVSPNVAASEGILTKGPGGTSADQLAQGITSTQSEPIQAASSEENFKLSDDDDEVGDLSGGEREHEEDFGIDGVSIQAPGSKRKAEKVQQQLIQGTAKLVSTGKSRVNKSVASNEESNGSDYDFPTSGADESDESNEPAPPDPEWQALIAARAARPRTRPPAAPTTKALKNDMHTVEREGPSTADAAKSVKYSHSAVTPVGANEKPPPSTGRYIVNQPTAAQKKPVQYGTAEQRARASKVLVFDSNALSWICSHSYDLGTIINRQKAETRPHIDAYWPEGAKTTAQMLARRKEQKKPIELSSDSSDNDSGIEVLSKAQGKLRVLPKKSKPVTMPTLKDRDGSDKDGGRGDESSGVDDSIDPDLKPKTEPIQGEKRWPPETHLTYTQEGKVVGINAQRSGKIKSLLSDAIARALPRALVRVNAYPTPVQRPAMFLDILVDTSVRLGLNEITLRLVDDTAYAQDMMKIPIKRMCTVRGPMFDACRDVAWEGYGLKALEHDPVELQKAVTVLLTDNQFICPGKLVNGRYTDFKPDLPFCAEPIIKIAHCLFLGPNAWTTLEDAFFTSTITEGIASTQPEIPQVMAAFIATLAGAAIREGLDGVREPIKKGEGFNSLKQEKHYQVHLDTLKTLSPIGSHKILGYIYKTAKAYQGVVTAQRNAATTFVNPSTAGMSIEL</sequence>
<gene>
    <name evidence="3" type="ORF">EVJ58_g10164</name>
</gene>
<feature type="compositionally biased region" description="Polar residues" evidence="1">
    <location>
        <begin position="31"/>
        <end position="53"/>
    </location>
</feature>
<dbReference type="AlphaFoldDB" id="A0A4Y9XPY6"/>
<organism evidence="3 4">
    <name type="scientific">Rhodofomes roseus</name>
    <dbReference type="NCBI Taxonomy" id="34475"/>
    <lineage>
        <taxon>Eukaryota</taxon>
        <taxon>Fungi</taxon>
        <taxon>Dikarya</taxon>
        <taxon>Basidiomycota</taxon>
        <taxon>Agaricomycotina</taxon>
        <taxon>Agaricomycetes</taxon>
        <taxon>Polyporales</taxon>
        <taxon>Rhodofomes</taxon>
    </lineage>
</organism>
<accession>A0A4Y9XPY6</accession>